<evidence type="ECO:0000313" key="2">
    <source>
        <dbReference type="EMBL" id="ABI44014.1"/>
    </source>
</evidence>
<feature type="chain" id="PRO_5004173126" evidence="1">
    <location>
        <begin position="20"/>
        <end position="100"/>
    </location>
</feature>
<dbReference type="EMBL" id="CP000444">
    <property type="protein sequence ID" value="ABI44014.1"/>
    <property type="molecule type" value="Genomic_DNA"/>
</dbReference>
<dbReference type="InterPro" id="IPR049848">
    <property type="entry name" value="TapY2-like"/>
</dbReference>
<feature type="signal peptide" evidence="1">
    <location>
        <begin position="1"/>
        <end position="19"/>
    </location>
</feature>
<organism evidence="2">
    <name type="scientific">Shewanella sp. (strain MR-7)</name>
    <dbReference type="NCBI Taxonomy" id="60481"/>
    <lineage>
        <taxon>Bacteria</taxon>
        <taxon>Pseudomonadati</taxon>
        <taxon>Pseudomonadota</taxon>
        <taxon>Gammaproteobacteria</taxon>
        <taxon>Alteromonadales</taxon>
        <taxon>Shewanellaceae</taxon>
        <taxon>Shewanella</taxon>
    </lineage>
</organism>
<proteinExistence type="predicted"/>
<name>Q0HS91_SHESR</name>
<dbReference type="NCBIfam" id="NF038109">
    <property type="entry name" value="tapY2_fam"/>
    <property type="match status" value="1"/>
</dbReference>
<keyword evidence="1" id="KW-0732">Signal</keyword>
<evidence type="ECO:0000256" key="1">
    <source>
        <dbReference type="SAM" id="SignalP"/>
    </source>
</evidence>
<gene>
    <name evidence="2" type="ordered locus">Shewmr7_3030</name>
</gene>
<reference evidence="2" key="1">
    <citation type="submission" date="2006-08" db="EMBL/GenBank/DDBJ databases">
        <title>Complete sequence of Chromosome1 of Shewanella sp. MR-7.</title>
        <authorList>
            <consortium name="US DOE Joint Genome Institute"/>
            <person name="Copeland A."/>
            <person name="Lucas S."/>
            <person name="Lapidus A."/>
            <person name="Barry K."/>
            <person name="Detter J.C."/>
            <person name="Glavina del Rio T."/>
            <person name="Hammon N."/>
            <person name="Israni S."/>
            <person name="Dalin E."/>
            <person name="Tice H."/>
            <person name="Pitluck S."/>
            <person name="Kiss H."/>
            <person name="Brettin T."/>
            <person name="Bruce D."/>
            <person name="Han C."/>
            <person name="Tapia R."/>
            <person name="Gilna P."/>
            <person name="Schmutz J."/>
            <person name="Larimer F."/>
            <person name="Land M."/>
            <person name="Hauser L."/>
            <person name="Kyrpides N."/>
            <person name="Mikhailova N."/>
            <person name="Nealson K."/>
            <person name="Konstantinidis K."/>
            <person name="Klappenbach J."/>
            <person name="Tiedje J."/>
            <person name="Richardson P."/>
        </authorList>
    </citation>
    <scope>NUCLEOTIDE SEQUENCE</scope>
    <source>
        <strain evidence="2">MR-7</strain>
    </source>
</reference>
<protein>
    <submittedName>
        <fullName evidence="2">Uncharacterized protein</fullName>
    </submittedName>
</protein>
<sequence length="100" mass="11116">MMKLILGILLVVQPVLTLAATQSQSMQDYKCHVNLSKGDKVLFYRWKISEVNLKAAGLPGAQRKSSDGKKYFIKDVVECVPLTQDFTGEESKLLDAGTLR</sequence>
<dbReference type="AlphaFoldDB" id="Q0HS91"/>
<dbReference type="KEGG" id="shm:Shewmr7_3030"/>
<accession>Q0HS91</accession>
<dbReference type="HOGENOM" id="CLU_176325_0_0_6"/>